<dbReference type="InterPro" id="IPR022385">
    <property type="entry name" value="Rhs_assc_core"/>
</dbReference>
<proteinExistence type="predicted"/>
<feature type="region of interest" description="Disordered" evidence="1">
    <location>
        <begin position="214"/>
        <end position="233"/>
    </location>
</feature>
<evidence type="ECO:0000256" key="1">
    <source>
        <dbReference type="SAM" id="MobiDB-lite"/>
    </source>
</evidence>
<organism evidence="2 3">
    <name type="scientific">Chryseobacterium bernardetii</name>
    <dbReference type="NCBI Taxonomy" id="1241978"/>
    <lineage>
        <taxon>Bacteria</taxon>
        <taxon>Pseudomonadati</taxon>
        <taxon>Bacteroidota</taxon>
        <taxon>Flavobacteriia</taxon>
        <taxon>Flavobacteriales</taxon>
        <taxon>Weeksellaceae</taxon>
        <taxon>Chryseobacterium group</taxon>
        <taxon>Chryseobacterium</taxon>
    </lineage>
</organism>
<dbReference type="AlphaFoldDB" id="A0A3G6T6I5"/>
<dbReference type="Gene3D" id="2.180.10.10">
    <property type="entry name" value="RHS repeat-associated core"/>
    <property type="match status" value="1"/>
</dbReference>
<dbReference type="EMBL" id="CP033932">
    <property type="protein sequence ID" value="AZB24915.1"/>
    <property type="molecule type" value="Genomic_DNA"/>
</dbReference>
<keyword evidence="3" id="KW-1185">Reference proteome</keyword>
<accession>A0A3G6T6I5</accession>
<protein>
    <recommendedName>
        <fullName evidence="4">RHS repeat-associated core domain-containing protein</fullName>
    </recommendedName>
</protein>
<dbReference type="PANTHER" id="PTHR32305">
    <property type="match status" value="1"/>
</dbReference>
<dbReference type="PANTHER" id="PTHR32305:SF15">
    <property type="entry name" value="PROTEIN RHSA-RELATED"/>
    <property type="match status" value="1"/>
</dbReference>
<evidence type="ECO:0000313" key="3">
    <source>
        <dbReference type="Proteomes" id="UP000271193"/>
    </source>
</evidence>
<gene>
    <name evidence="2" type="ORF">EG339_10110</name>
</gene>
<dbReference type="KEGG" id="cben:EG339_10110"/>
<dbReference type="InterPro" id="IPR050708">
    <property type="entry name" value="T6SS_VgrG/RHS"/>
</dbReference>
<sequence>MYQYKDHLGNTRVSFARDSAGGLEATDTNNYYPFGLNHISGMFGSSNFGGYYSYKYNGKELQETGMNDYEARMYTLDIGRWGVIDPLAEQYRRWSPYNYAVNNPIRFIDPDGRGVTSAGVKDNKDGTYTVVNAKDDGNNGIYLADDKGDYDINTSQHIANSLTPRSFMGDDNKAVEGAVISAGDLSGNDFLNDLMGPNEPNIIKYMANGKGNEQYDFKTNGPDGEAGGTDKRPEGMTVTQYTYRVYYFQ</sequence>
<evidence type="ECO:0000313" key="2">
    <source>
        <dbReference type="EMBL" id="AZB24915.1"/>
    </source>
</evidence>
<reference evidence="3" key="1">
    <citation type="submission" date="2018-11" db="EMBL/GenBank/DDBJ databases">
        <title>Proposal to divide the Flavobacteriaceae and reorganize its genera based on Amino Acid Identity values calculated from whole genome sequences.</title>
        <authorList>
            <person name="Nicholson A.C."/>
            <person name="Gulvik C.A."/>
            <person name="Whitney A.M."/>
            <person name="Humrighouse B.W."/>
            <person name="Bell M."/>
            <person name="Holmes B."/>
            <person name="Steigerwalt A.G."/>
            <person name="Villarma A."/>
            <person name="Sheth M."/>
            <person name="Batra D."/>
            <person name="Pryor J."/>
            <person name="Bernardet J.-F."/>
            <person name="Hugo C."/>
            <person name="Kampfer P."/>
            <person name="Newman J."/>
            <person name="McQuiston J.R."/>
        </authorList>
    </citation>
    <scope>NUCLEOTIDE SEQUENCE [LARGE SCALE GENOMIC DNA]</scope>
    <source>
        <strain evidence="3">G0229</strain>
    </source>
</reference>
<evidence type="ECO:0008006" key="4">
    <source>
        <dbReference type="Google" id="ProtNLM"/>
    </source>
</evidence>
<name>A0A3G6T6I5_9FLAO</name>
<dbReference type="NCBIfam" id="TIGR03696">
    <property type="entry name" value="Rhs_assc_core"/>
    <property type="match status" value="1"/>
</dbReference>
<dbReference type="Proteomes" id="UP000271193">
    <property type="component" value="Chromosome"/>
</dbReference>